<evidence type="ECO:0000313" key="3">
    <source>
        <dbReference type="EMBL" id="BBX11174.1"/>
    </source>
</evidence>
<evidence type="ECO:0000313" key="4">
    <source>
        <dbReference type="Proteomes" id="UP000466997"/>
    </source>
</evidence>
<organism evidence="3 4">
    <name type="scientific">Mycobacterium novum</name>
    <dbReference type="NCBI Taxonomy" id="2492438"/>
    <lineage>
        <taxon>Bacteria</taxon>
        <taxon>Bacillati</taxon>
        <taxon>Actinomycetota</taxon>
        <taxon>Actinomycetes</taxon>
        <taxon>Mycobacteriales</taxon>
        <taxon>Mycobacteriaceae</taxon>
        <taxon>Mycobacterium</taxon>
    </lineage>
</organism>
<evidence type="ECO:0000256" key="1">
    <source>
        <dbReference type="ARBA" id="ARBA00022723"/>
    </source>
</evidence>
<proteinExistence type="predicted"/>
<keyword evidence="1" id="KW-0479">Metal-binding</keyword>
<dbReference type="RefSeq" id="WP_013828569.1">
    <property type="nucleotide sequence ID" value="NZ_AP022562.1"/>
</dbReference>
<evidence type="ECO:0000256" key="2">
    <source>
        <dbReference type="ARBA" id="ARBA00022842"/>
    </source>
</evidence>
<reference evidence="3 4" key="1">
    <citation type="journal article" date="2019" name="Emerg. Microbes Infect.">
        <title>Comprehensive subspecies identification of 175 nontuberculous mycobacteria species based on 7547 genomic profiles.</title>
        <authorList>
            <person name="Matsumoto Y."/>
            <person name="Kinjo T."/>
            <person name="Motooka D."/>
            <person name="Nabeya D."/>
            <person name="Jung N."/>
            <person name="Uechi K."/>
            <person name="Horii T."/>
            <person name="Iida T."/>
            <person name="Fujita J."/>
            <person name="Nakamura S."/>
        </authorList>
    </citation>
    <scope>NUCLEOTIDE SEQUENCE [LARGE SCALE GENOMIC DNA]</scope>
    <source>
        <strain evidence="3 4">JCM 6391</strain>
    </source>
</reference>
<dbReference type="PANTHER" id="PTHR31009">
    <property type="entry name" value="S-ADENOSYL-L-METHIONINE:CARBOXYL METHYLTRANSFERASE FAMILY PROTEIN"/>
    <property type="match status" value="1"/>
</dbReference>
<dbReference type="AlphaFoldDB" id="A0A7I7JIV8"/>
<dbReference type="InterPro" id="IPR005299">
    <property type="entry name" value="MeTrfase_7"/>
</dbReference>
<dbReference type="InterPro" id="IPR042086">
    <property type="entry name" value="MeTrfase_capping"/>
</dbReference>
<dbReference type="Gene3D" id="3.40.50.150">
    <property type="entry name" value="Vaccinia Virus protein VP39"/>
    <property type="match status" value="1"/>
</dbReference>
<evidence type="ECO:0008006" key="5">
    <source>
        <dbReference type="Google" id="ProtNLM"/>
    </source>
</evidence>
<dbReference type="Proteomes" id="UP000466997">
    <property type="component" value="Chromosome"/>
</dbReference>
<dbReference type="GO" id="GO:0046872">
    <property type="term" value="F:metal ion binding"/>
    <property type="evidence" value="ECO:0007669"/>
    <property type="project" value="UniProtKB-KW"/>
</dbReference>
<dbReference type="InterPro" id="IPR029063">
    <property type="entry name" value="SAM-dependent_MTases_sf"/>
</dbReference>
<name>A0A7I7JIV8_9MYCO</name>
<accession>A0A7I7JIV8</accession>
<dbReference type="Pfam" id="PF03492">
    <property type="entry name" value="Methyltransf_7"/>
    <property type="match status" value="1"/>
</dbReference>
<dbReference type="Gene3D" id="1.10.1200.270">
    <property type="entry name" value="Methyltransferase, alpha-helical capping domain"/>
    <property type="match status" value="1"/>
</dbReference>
<keyword evidence="4" id="KW-1185">Reference proteome</keyword>
<keyword evidence="2" id="KW-0460">Magnesium</keyword>
<sequence length="359" mass="38840">MRESSIVVRPEAAGTPSRRLQAAGLAHATAVFEQLAAAVPLPRAPRPIVVADYGAATGYNSLLPICAAIAAFRRRTRPDHAVLVAHTDLPDNDFTALFSTLADDPDSYTRKDAASFPSAIGRSFYAQILPSQSVNLGWTSWATMWLRRPAEELPEFDDHVHVDHSDDAGVRQEYTRRAAQDWHDFLAFRGRELAPGGKLLVLTAAVDAQGRSGYQPVLDAIVAALDELVHDGLLSRDEVTRMTIPVLGRSEKELRAPFAPAGRFEALTIDRLEVFDAEDRFWERYLLDADARALGAQWAAFTSAAIFPTLAAALAGGAGDPRAADFVQRLQAGVAAELASSPQQVQIPLALVVLSKRAA</sequence>
<protein>
    <recommendedName>
        <fullName evidence="5">SAM-dependent methyltransferase</fullName>
    </recommendedName>
</protein>
<dbReference type="GO" id="GO:0008168">
    <property type="term" value="F:methyltransferase activity"/>
    <property type="evidence" value="ECO:0007669"/>
    <property type="project" value="InterPro"/>
</dbReference>
<dbReference type="KEGG" id="mnm:MNVM_02550"/>
<dbReference type="SUPFAM" id="SSF53335">
    <property type="entry name" value="S-adenosyl-L-methionine-dependent methyltransferases"/>
    <property type="match status" value="1"/>
</dbReference>
<gene>
    <name evidence="3" type="ORF">MNVM_02550</name>
</gene>
<dbReference type="EMBL" id="AP022562">
    <property type="protein sequence ID" value="BBX11174.1"/>
    <property type="molecule type" value="Genomic_DNA"/>
</dbReference>